<feature type="region of interest" description="Disordered" evidence="1">
    <location>
        <begin position="85"/>
        <end position="125"/>
    </location>
</feature>
<proteinExistence type="predicted"/>
<evidence type="ECO:0000313" key="3">
    <source>
        <dbReference type="Proteomes" id="UP000059188"/>
    </source>
</evidence>
<sequence length="125" mass="14053">MVGRLGTNLLELYSLFHTATSNYVSEGDSPRNNFDFQPRLRTLSLDISVIPQSGCFPRPMRALRTPNTRYSFGGVVVKPMPRHPMISHTREKEHAPAKLTTPCQWNSHPPKSRQDCAVTAPHSVL</sequence>
<gene>
    <name evidence="2" type="ORF">RSOLAG1IB_06383</name>
</gene>
<accession>A0A0B7FBG3</accession>
<evidence type="ECO:0000256" key="1">
    <source>
        <dbReference type="SAM" id="MobiDB-lite"/>
    </source>
</evidence>
<dbReference type="Proteomes" id="UP000059188">
    <property type="component" value="Unassembled WGS sequence"/>
</dbReference>
<dbReference type="AlphaFoldDB" id="A0A0B7FBG3"/>
<organism evidence="2 3">
    <name type="scientific">Thanatephorus cucumeris (strain AG1-IB / isolate 7/3/14)</name>
    <name type="common">Lettuce bottom rot fungus</name>
    <name type="synonym">Rhizoctonia solani</name>
    <dbReference type="NCBI Taxonomy" id="1108050"/>
    <lineage>
        <taxon>Eukaryota</taxon>
        <taxon>Fungi</taxon>
        <taxon>Dikarya</taxon>
        <taxon>Basidiomycota</taxon>
        <taxon>Agaricomycotina</taxon>
        <taxon>Agaricomycetes</taxon>
        <taxon>Cantharellales</taxon>
        <taxon>Ceratobasidiaceae</taxon>
        <taxon>Rhizoctonia</taxon>
        <taxon>Rhizoctonia solani AG-1</taxon>
    </lineage>
</organism>
<protein>
    <submittedName>
        <fullName evidence="2">Uncharacterized protein</fullName>
    </submittedName>
</protein>
<name>A0A0B7FBG3_THACB</name>
<evidence type="ECO:0000313" key="2">
    <source>
        <dbReference type="EMBL" id="CEL53528.1"/>
    </source>
</evidence>
<reference evidence="2 3" key="1">
    <citation type="submission" date="2014-11" db="EMBL/GenBank/DDBJ databases">
        <authorList>
            <person name="Wibberg Daniel"/>
        </authorList>
    </citation>
    <scope>NUCLEOTIDE SEQUENCE [LARGE SCALE GENOMIC DNA]</scope>
    <source>
        <strain evidence="2">Rhizoctonia solani AG1-IB 7/3/14</strain>
    </source>
</reference>
<keyword evidence="3" id="KW-1185">Reference proteome</keyword>
<dbReference type="EMBL" id="LN679112">
    <property type="protein sequence ID" value="CEL53528.1"/>
    <property type="molecule type" value="Genomic_DNA"/>
</dbReference>